<protein>
    <recommendedName>
        <fullName evidence="5">Lipoprotein LpqJ</fullName>
    </recommendedName>
</protein>
<dbReference type="OrthoDB" id="4773342at2"/>
<comment type="caution">
    <text evidence="3">The sequence shown here is derived from an EMBL/GenBank/DDBJ whole genome shotgun (WGS) entry which is preliminary data.</text>
</comment>
<feature type="signal peptide" evidence="2">
    <location>
        <begin position="1"/>
        <end position="24"/>
    </location>
</feature>
<dbReference type="AlphaFoldDB" id="A0A255DRI4"/>
<evidence type="ECO:0000313" key="4">
    <source>
        <dbReference type="Proteomes" id="UP000216063"/>
    </source>
</evidence>
<keyword evidence="4" id="KW-1185">Reference proteome</keyword>
<evidence type="ECO:0008006" key="5">
    <source>
        <dbReference type="Google" id="ProtNLM"/>
    </source>
</evidence>
<organism evidence="3 4">
    <name type="scientific">Mycolicibacterium sphagni</name>
    <dbReference type="NCBI Taxonomy" id="1786"/>
    <lineage>
        <taxon>Bacteria</taxon>
        <taxon>Bacillati</taxon>
        <taxon>Actinomycetota</taxon>
        <taxon>Actinomycetes</taxon>
        <taxon>Mycobacteriales</taxon>
        <taxon>Mycobacteriaceae</taxon>
        <taxon>Mycolicibacterium</taxon>
    </lineage>
</organism>
<reference evidence="3 4" key="1">
    <citation type="submission" date="2017-07" db="EMBL/GenBank/DDBJ databases">
        <title>The new phylogeny of genus Mycobacterium.</title>
        <authorList>
            <person name="Tortoli E."/>
            <person name="Trovato A."/>
            <person name="Cirillo D.M."/>
        </authorList>
    </citation>
    <scope>NUCLEOTIDE SEQUENCE [LARGE SCALE GENOMIC DNA]</scope>
    <source>
        <strain evidence="3 4">ATCC 33027</strain>
    </source>
</reference>
<proteinExistence type="predicted"/>
<evidence type="ECO:0000256" key="1">
    <source>
        <dbReference type="SAM" id="MobiDB-lite"/>
    </source>
</evidence>
<keyword evidence="2" id="KW-0732">Signal</keyword>
<gene>
    <name evidence="3" type="ORF">CG716_07090</name>
</gene>
<feature type="region of interest" description="Disordered" evidence="1">
    <location>
        <begin position="42"/>
        <end position="86"/>
    </location>
</feature>
<evidence type="ECO:0000256" key="2">
    <source>
        <dbReference type="SAM" id="SignalP"/>
    </source>
</evidence>
<dbReference type="EMBL" id="NOZR01000004">
    <property type="protein sequence ID" value="OYN81281.1"/>
    <property type="molecule type" value="Genomic_DNA"/>
</dbReference>
<name>A0A255DRI4_9MYCO</name>
<evidence type="ECO:0000313" key="3">
    <source>
        <dbReference type="EMBL" id="OYN81281.1"/>
    </source>
</evidence>
<accession>A0A255DRI4</accession>
<sequence length="190" mass="19202">MRISNGMRAGVAVVWLVLAGAAAAGCSSTVDGAARCRGGCGPVVEPSFPTSRPTVSPPTSSATPTPTTSATPPPTPGGQTLPPSDSGYVYIETKSGQTRCQINAQSVGCESDFTNPPTVDGEPANGVQVTAGGTMHWVAGNLGDIPTTPLDYATYHAVGWTIDASSDGTKFTNDATGHGLFISTEGAKVF</sequence>
<dbReference type="PROSITE" id="PS51257">
    <property type="entry name" value="PROKAR_LIPOPROTEIN"/>
    <property type="match status" value="1"/>
</dbReference>
<dbReference type="Proteomes" id="UP000216063">
    <property type="component" value="Unassembled WGS sequence"/>
</dbReference>
<feature type="compositionally biased region" description="Low complexity" evidence="1">
    <location>
        <begin position="46"/>
        <end position="70"/>
    </location>
</feature>
<feature type="chain" id="PRO_5038655020" description="Lipoprotein LpqJ" evidence="2">
    <location>
        <begin position="25"/>
        <end position="190"/>
    </location>
</feature>